<dbReference type="Proteomes" id="UP000559027">
    <property type="component" value="Unassembled WGS sequence"/>
</dbReference>
<proteinExistence type="predicted"/>
<dbReference type="PANTHER" id="PTHR10039">
    <property type="entry name" value="AMELOGENIN"/>
    <property type="match status" value="1"/>
</dbReference>
<evidence type="ECO:0000313" key="4">
    <source>
        <dbReference type="Proteomes" id="UP000559027"/>
    </source>
</evidence>
<dbReference type="InterPro" id="IPR056884">
    <property type="entry name" value="NPHP3-like_N"/>
</dbReference>
<dbReference type="Pfam" id="PF24883">
    <property type="entry name" value="NPHP3_N"/>
    <property type="match status" value="1"/>
</dbReference>
<keyword evidence="1" id="KW-0677">Repeat</keyword>
<dbReference type="Gene3D" id="3.40.50.300">
    <property type="entry name" value="P-loop containing nucleotide triphosphate hydrolases"/>
    <property type="match status" value="1"/>
</dbReference>
<evidence type="ECO:0000313" key="3">
    <source>
        <dbReference type="EMBL" id="KAF5357260.1"/>
    </source>
</evidence>
<reference evidence="3 4" key="1">
    <citation type="journal article" date="2020" name="ISME J.">
        <title>Uncovering the hidden diversity of litter-decomposition mechanisms in mushroom-forming fungi.</title>
        <authorList>
            <person name="Floudas D."/>
            <person name="Bentzer J."/>
            <person name="Ahren D."/>
            <person name="Johansson T."/>
            <person name="Persson P."/>
            <person name="Tunlid A."/>
        </authorList>
    </citation>
    <scope>NUCLEOTIDE SEQUENCE [LARGE SCALE GENOMIC DNA]</scope>
    <source>
        <strain evidence="3 4">CBS 146.42</strain>
    </source>
</reference>
<feature type="domain" description="Nephrocystin 3-like N-terminal" evidence="2">
    <location>
        <begin position="81"/>
        <end position="239"/>
    </location>
</feature>
<protein>
    <recommendedName>
        <fullName evidence="2">Nephrocystin 3-like N-terminal domain-containing protein</fullName>
    </recommendedName>
</protein>
<dbReference type="AlphaFoldDB" id="A0A8H5LH50"/>
<accession>A0A8H5LH50</accession>
<keyword evidence="4" id="KW-1185">Reference proteome</keyword>
<dbReference type="PANTHER" id="PTHR10039:SF14">
    <property type="entry name" value="NACHT DOMAIN-CONTAINING PROTEIN"/>
    <property type="match status" value="1"/>
</dbReference>
<evidence type="ECO:0000256" key="1">
    <source>
        <dbReference type="ARBA" id="ARBA00022737"/>
    </source>
</evidence>
<dbReference type="OrthoDB" id="5967843at2759"/>
<dbReference type="SUPFAM" id="SSF52540">
    <property type="entry name" value="P-loop containing nucleoside triphosphate hydrolases"/>
    <property type="match status" value="1"/>
</dbReference>
<dbReference type="InterPro" id="IPR027417">
    <property type="entry name" value="P-loop_NTPase"/>
</dbReference>
<comment type="caution">
    <text evidence="3">The sequence shown here is derived from an EMBL/GenBank/DDBJ whole genome shotgun (WGS) entry which is preliminary data.</text>
</comment>
<evidence type="ECO:0000259" key="2">
    <source>
        <dbReference type="Pfam" id="PF24883"/>
    </source>
</evidence>
<gene>
    <name evidence="3" type="ORF">D9756_006494</name>
</gene>
<dbReference type="EMBL" id="JAACJO010000006">
    <property type="protein sequence ID" value="KAF5357260.1"/>
    <property type="molecule type" value="Genomic_DNA"/>
</dbReference>
<sequence>MSILNEAHDFVVESFIGIQNNYQYGQTGERFLVIACDGADEQQGIDVLREASYLGAAVDSREQAHRRCFPGTREQYIVDITSWAMSDVDKTLSMYWMRGPAGVGKSSIARTCAEKLKSYGQLGAAFFFSIGKHDDATRLIPTLAYQLSTAFSDYRAIINAKVYNDKTLVEKTLASQFNSLIIEPFQELKKQGRCVRRTSIIIDGLDECADRESQVEIIRIIASSIRVGSTPFRWAVFSREEPYIVSTFTSPSVSSHCYSVYLPISRKADEEIELYLRGGFANILQRRNLLYMSFSWPTPEHIKTLVDAAAGLFAHPATVLRYVDHHSYSGFKEALDVVLISISKPGTQPGSPYTELDALYTLILQRIPEDTLLPVQLFLSYLVLDKFNGRSWRIGVLCNSLGISETIFQSIYHHLGAVITFQPSQPALDEVTLDLVHPCYGPDTFKPDPSLENQLFGVLGTVNFHHKSFYDFLINPARSHGFCVSTLAAREKLLSRFVQQQLHYSSSYTIHSLRLILASGVANSSSSLSWPRGSEFVDSFLKFHTFRNVSLYLSHDHPRFRHFLEGVPLNSLKKLADLDYRKSLVAGLLQWRYLSWSNPLVVGHVGTAQVLPHTAFGCLDEKKFVTFEPAVFLAMVEKLEEAGVIRAYHPQLGSSHLASFFQVFSRYRWKYSGKCWGQYKLGHAERSVI</sequence>
<organism evidence="3 4">
    <name type="scientific">Leucocoprinus leucothites</name>
    <dbReference type="NCBI Taxonomy" id="201217"/>
    <lineage>
        <taxon>Eukaryota</taxon>
        <taxon>Fungi</taxon>
        <taxon>Dikarya</taxon>
        <taxon>Basidiomycota</taxon>
        <taxon>Agaricomycotina</taxon>
        <taxon>Agaricomycetes</taxon>
        <taxon>Agaricomycetidae</taxon>
        <taxon>Agaricales</taxon>
        <taxon>Agaricineae</taxon>
        <taxon>Agaricaceae</taxon>
        <taxon>Leucocoprinus</taxon>
    </lineage>
</organism>
<name>A0A8H5LH50_9AGAR</name>